<dbReference type="Gene3D" id="3.90.1750.10">
    <property type="entry name" value="Hect, E3 ligase catalytic domains"/>
    <property type="match status" value="1"/>
</dbReference>
<evidence type="ECO:0000256" key="11">
    <source>
        <dbReference type="ARBA" id="ARBA00076267"/>
    </source>
</evidence>
<feature type="domain" description="HECT" evidence="14">
    <location>
        <begin position="2914"/>
        <end position="3250"/>
    </location>
</feature>
<dbReference type="OrthoDB" id="8068875at2759"/>
<keyword evidence="9" id="KW-0539">Nucleus</keyword>
<feature type="compositionally biased region" description="Acidic residues" evidence="13">
    <location>
        <begin position="2025"/>
        <end position="2034"/>
    </location>
</feature>
<dbReference type="InterPro" id="IPR011989">
    <property type="entry name" value="ARM-like"/>
</dbReference>
<comment type="subcellular location">
    <subcellularLocation>
        <location evidence="2">Nucleus</location>
    </subcellularLocation>
</comment>
<dbReference type="EC" id="2.3.2.26" evidence="4"/>
<comment type="similarity">
    <text evidence="10">Belongs to the UPL family. TOM1/PTR1 subfamily.</text>
</comment>
<dbReference type="GO" id="GO:0006511">
    <property type="term" value="P:ubiquitin-dependent protein catabolic process"/>
    <property type="evidence" value="ECO:0007669"/>
    <property type="project" value="TreeGrafter"/>
</dbReference>
<dbReference type="EMBL" id="CCBQ010000011">
    <property type="protein sequence ID" value="CDO92095.1"/>
    <property type="molecule type" value="Genomic_DNA"/>
</dbReference>
<dbReference type="InterPro" id="IPR035983">
    <property type="entry name" value="Hect_E3_ubiquitin_ligase"/>
</dbReference>
<dbReference type="GO" id="GO:0000209">
    <property type="term" value="P:protein polyubiquitination"/>
    <property type="evidence" value="ECO:0007669"/>
    <property type="project" value="TreeGrafter"/>
</dbReference>
<evidence type="ECO:0000256" key="8">
    <source>
        <dbReference type="ARBA" id="ARBA00022816"/>
    </source>
</evidence>
<dbReference type="Gene3D" id="3.30.2410.10">
    <property type="entry name" value="Hect, E3 ligase catalytic domain"/>
    <property type="match status" value="1"/>
</dbReference>
<dbReference type="PANTHER" id="PTHR11254:SF67">
    <property type="entry name" value="E3 UBIQUITIN-PROTEIN LIGASE HUWE1"/>
    <property type="match status" value="1"/>
</dbReference>
<evidence type="ECO:0000259" key="14">
    <source>
        <dbReference type="PROSITE" id="PS50237"/>
    </source>
</evidence>
<evidence type="ECO:0000256" key="12">
    <source>
        <dbReference type="PROSITE-ProRule" id="PRU00104"/>
    </source>
</evidence>
<name>A0A0A8KZB7_9SACH</name>
<dbReference type="FunFam" id="3.90.1750.10:FF:000003">
    <property type="entry name" value="E3 ubiquitin-protein ligase UPL1"/>
    <property type="match status" value="1"/>
</dbReference>
<feature type="compositionally biased region" description="Basic and acidic residues" evidence="13">
    <location>
        <begin position="2406"/>
        <end position="2415"/>
    </location>
</feature>
<feature type="compositionally biased region" description="Low complexity" evidence="13">
    <location>
        <begin position="1949"/>
        <end position="1969"/>
    </location>
</feature>
<dbReference type="SUPFAM" id="SSF56204">
    <property type="entry name" value="Hect, E3 ligase catalytic domain"/>
    <property type="match status" value="1"/>
</dbReference>
<feature type="region of interest" description="Disordered" evidence="13">
    <location>
        <begin position="2406"/>
        <end position="2431"/>
    </location>
</feature>
<evidence type="ECO:0000256" key="3">
    <source>
        <dbReference type="ARBA" id="ARBA00004906"/>
    </source>
</evidence>
<dbReference type="Pfam" id="PF06012">
    <property type="entry name" value="DUF908"/>
    <property type="match status" value="1"/>
</dbReference>
<accession>A0A0A8KZB7</accession>
<evidence type="ECO:0000256" key="4">
    <source>
        <dbReference type="ARBA" id="ARBA00012485"/>
    </source>
</evidence>
<dbReference type="Gene3D" id="1.25.10.10">
    <property type="entry name" value="Leucine-rich Repeat Variant"/>
    <property type="match status" value="1"/>
</dbReference>
<dbReference type="InterPro" id="IPR025527">
    <property type="entry name" value="HUWE1/Rev1_UBM"/>
</dbReference>
<evidence type="ECO:0000256" key="5">
    <source>
        <dbReference type="ARBA" id="ARBA00022448"/>
    </source>
</evidence>
<proteinExistence type="inferred from homology"/>
<evidence type="ECO:0000256" key="6">
    <source>
        <dbReference type="ARBA" id="ARBA00022679"/>
    </source>
</evidence>
<organism evidence="15 16">
    <name type="scientific">Kluyveromyces dobzhanskii CBS 2104</name>
    <dbReference type="NCBI Taxonomy" id="1427455"/>
    <lineage>
        <taxon>Eukaryota</taxon>
        <taxon>Fungi</taxon>
        <taxon>Dikarya</taxon>
        <taxon>Ascomycota</taxon>
        <taxon>Saccharomycotina</taxon>
        <taxon>Saccharomycetes</taxon>
        <taxon>Saccharomycetales</taxon>
        <taxon>Saccharomycetaceae</taxon>
        <taxon>Kluyveromyces</taxon>
    </lineage>
</organism>
<dbReference type="Pfam" id="PF14377">
    <property type="entry name" value="UBM"/>
    <property type="match status" value="2"/>
</dbReference>
<dbReference type="InterPro" id="IPR050409">
    <property type="entry name" value="E3_ubiq-protein_ligase"/>
</dbReference>
<dbReference type="InterPro" id="IPR010314">
    <property type="entry name" value="E3_Ub_ligase_DUF913"/>
</dbReference>
<dbReference type="CDD" id="cd00078">
    <property type="entry name" value="HECTc"/>
    <property type="match status" value="1"/>
</dbReference>
<evidence type="ECO:0000256" key="10">
    <source>
        <dbReference type="ARBA" id="ARBA00034494"/>
    </source>
</evidence>
<dbReference type="GO" id="GO:0061630">
    <property type="term" value="F:ubiquitin protein ligase activity"/>
    <property type="evidence" value="ECO:0007669"/>
    <property type="project" value="UniProtKB-EC"/>
</dbReference>
<evidence type="ECO:0000256" key="2">
    <source>
        <dbReference type="ARBA" id="ARBA00004123"/>
    </source>
</evidence>
<dbReference type="UniPathway" id="UPA00143"/>
<dbReference type="GO" id="GO:0005634">
    <property type="term" value="C:nucleus"/>
    <property type="evidence" value="ECO:0007669"/>
    <property type="project" value="UniProtKB-SubCell"/>
</dbReference>
<evidence type="ECO:0000313" key="16">
    <source>
        <dbReference type="Proteomes" id="UP000031516"/>
    </source>
</evidence>
<dbReference type="Gene3D" id="3.30.2160.10">
    <property type="entry name" value="Hect, E3 ligase catalytic domain"/>
    <property type="match status" value="1"/>
</dbReference>
<evidence type="ECO:0000313" key="15">
    <source>
        <dbReference type="EMBL" id="CDO92095.1"/>
    </source>
</evidence>
<dbReference type="PANTHER" id="PTHR11254">
    <property type="entry name" value="HECT DOMAIN UBIQUITIN-PROTEIN LIGASE"/>
    <property type="match status" value="1"/>
</dbReference>
<feature type="region of interest" description="Disordered" evidence="13">
    <location>
        <begin position="1941"/>
        <end position="2006"/>
    </location>
</feature>
<comment type="catalytic activity">
    <reaction evidence="1">
        <text>S-ubiquitinyl-[E2 ubiquitin-conjugating enzyme]-L-cysteine + [acceptor protein]-L-lysine = [E2 ubiquitin-conjugating enzyme]-L-cysteine + N(6)-ubiquitinyl-[acceptor protein]-L-lysine.</text>
        <dbReference type="EC" id="2.3.2.26"/>
    </reaction>
</comment>
<feature type="region of interest" description="Disordered" evidence="13">
    <location>
        <begin position="2025"/>
        <end position="2058"/>
    </location>
</feature>
<dbReference type="InterPro" id="IPR000569">
    <property type="entry name" value="HECT_dom"/>
</dbReference>
<evidence type="ECO:0000256" key="7">
    <source>
        <dbReference type="ARBA" id="ARBA00022786"/>
    </source>
</evidence>
<feature type="compositionally biased region" description="Acidic residues" evidence="13">
    <location>
        <begin position="1970"/>
        <end position="2004"/>
    </location>
</feature>
<gene>
    <name evidence="15" type="ORF">KLDO_g422</name>
</gene>
<evidence type="ECO:0000256" key="13">
    <source>
        <dbReference type="SAM" id="MobiDB-lite"/>
    </source>
</evidence>
<dbReference type="InterPro" id="IPR016024">
    <property type="entry name" value="ARM-type_fold"/>
</dbReference>
<dbReference type="InterPro" id="IPR010309">
    <property type="entry name" value="E3_Ub_ligase_DUF908"/>
</dbReference>
<comment type="pathway">
    <text evidence="3">Protein modification; protein ubiquitination.</text>
</comment>
<dbReference type="PROSITE" id="PS50237">
    <property type="entry name" value="HECT"/>
    <property type="match status" value="1"/>
</dbReference>
<evidence type="ECO:0000256" key="1">
    <source>
        <dbReference type="ARBA" id="ARBA00000885"/>
    </source>
</evidence>
<dbReference type="GO" id="GO:0005737">
    <property type="term" value="C:cytoplasm"/>
    <property type="evidence" value="ECO:0007669"/>
    <property type="project" value="TreeGrafter"/>
</dbReference>
<reference evidence="15 16" key="1">
    <citation type="submission" date="2014-03" db="EMBL/GenBank/DDBJ databases">
        <title>The genome of Kluyveromyces dobzhanskii.</title>
        <authorList>
            <person name="Nystedt B."/>
            <person name="Astrom S."/>
        </authorList>
    </citation>
    <scope>NUCLEOTIDE SEQUENCE [LARGE SCALE GENOMIC DNA]</scope>
    <source>
        <strain evidence="15 16">CBS 2104</strain>
    </source>
</reference>
<dbReference type="SUPFAM" id="SSF48371">
    <property type="entry name" value="ARM repeat"/>
    <property type="match status" value="2"/>
</dbReference>
<dbReference type="FunFam" id="3.30.2410.10:FF:000004">
    <property type="entry name" value="E3 ubiquitin-protein ligase HUWE1, variant"/>
    <property type="match status" value="1"/>
</dbReference>
<keyword evidence="7 12" id="KW-0833">Ubl conjugation pathway</keyword>
<dbReference type="FunFam" id="3.30.2160.10:FF:000001">
    <property type="entry name" value="E3 ubiquitin-protein ligase NEDD4-like"/>
    <property type="match status" value="1"/>
</dbReference>
<protein>
    <recommendedName>
        <fullName evidence="4">HECT-type E3 ubiquitin transferase</fullName>
        <ecNumber evidence="4">2.3.2.26</ecNumber>
    </recommendedName>
    <alternativeName>
        <fullName evidence="11">HECT-type E3 ubiquitin transferase TOM1</fullName>
    </alternativeName>
</protein>
<dbReference type="Pfam" id="PF06025">
    <property type="entry name" value="DUF913"/>
    <property type="match status" value="1"/>
</dbReference>
<dbReference type="SMART" id="SM00119">
    <property type="entry name" value="HECTc"/>
    <property type="match status" value="1"/>
</dbReference>
<comment type="caution">
    <text evidence="15">The sequence shown here is derived from an EMBL/GenBank/DDBJ whole genome shotgun (WGS) entry which is preliminary data.</text>
</comment>
<keyword evidence="16" id="KW-1185">Reference proteome</keyword>
<keyword evidence="8" id="KW-0509">mRNA transport</keyword>
<feature type="compositionally biased region" description="Acidic residues" evidence="13">
    <location>
        <begin position="2042"/>
        <end position="2058"/>
    </location>
</feature>
<dbReference type="Pfam" id="PF00632">
    <property type="entry name" value="HECT"/>
    <property type="match status" value="1"/>
</dbReference>
<sequence length="3250" mass="372511">MAILTKAEKLRKEENAKSFKPLIDDLTKCDIPDFIKKLKEIKEWDRSRDDLYIWIPVLDRIDEILSKTLKKYSYEAADLKKNPCKLELMSQADENDVWEYLAFTTRLLNNTMNRGIYNSLEVMNSLLSCPNFKIKLGAARVIATIGERNLVSPNGFDNRNVMSTDDMKEKSLELALCLPSSTTDDKMEHFALVDLFFDKKQYPSKLATLEYKYFTKATKRGNKDASKSPTKQHHTHSNKMQVFKLGKDELESLTLQQIFDKGMVELPKEEWFKFSLRATVAKAFSDNSFENLQLRNQIIQTKFNAIAIINVIFHPARVSSKFFEIDPYAFNSLSEFLSLSESKLPREIRMDALFALECISLKHIWCSDIVRNLGGNMSHGLLFQILKYISKLIKEGNVKEIDEEYNVRFFYLISNLADVRVLQESLLSAGLIRSILDIISVDTVEFKRTKTSATHLLEVLMSNDSVDDFINNNGLNILIQTLSSEVKFALEHPEFGAPPKYSVIYYSISFRQIAFIRSLLKLVLKLLSCDTGNRTRNLIDSPILISLNSILQNKHVFGYTILSHVLDTIQNVINMEPTIYQVLVESDIVPFIMDNFEQFVCPSTELLKILPEVISALCLHTEGLKQVKEKKLINYIFQIPSTLEFAKVMHAEDEAIDLGSSLDELARHYPDLKEEIVDNFVQLVERIPSAVHFDHPHLYRTNDSTSNFYLSADEEVAVNEKNGNEIALWEVQEYSAILETFSGMFYGMMEYLSFVPSLSKKITPRQLFSVLIPERPTYDYSDSMCFLNFTDALKKFDDEDSKYALPTLLDMLVESLEDLSDFINYDENRSYVLSLDQDTVENTLRKVNRLEVILTAVSWAYVNLSSLFPERVHQILEYFEENGFSLIYLLSATFERCGLEEHYIRSRLPPTVSDQTRPSTSFETPSLLLYKVKGESDLKTDNTSAKFKNTLQNRLLFHKIQCSISTIFRAFLRLSHERKMTLESADLSIELLIFNEVTHSFVNMLSNKNLENKLGYLVVLLNLISFSCTYVVANNRTLDTFNTIPILLFYQLGGFQLYKNWSIILANKCLKIPDVSSVESVTFLKDQEDVLISHGLVATLSFLNKALQLQTMEMIRSTKDYYPNDDVSYNITSGVMVTIKILALGLVKEMFELDQFFLGDRRRFPYSVFKQVLNMIKNIYCSTDEVDDPDFFLYELRWDLIPPSRCKIDMLKSCGISEEVARGYLEEQSDDLPVLVKPDVFSAAEWEKYKLAKASGKWKTDLQPLPPQYENFDKKSDLCNFRASFYRNGFEQKVLSIVKNYPKLINAVSKMFLQIYDELEFPHVSMLEDLLSILNSTEMKNGDQLAPIVHLFGIFLNEEKIYNQSKTVIHKFISFLLENLAPQYVNHSWFFKALYVYEIILARSMYPNPSDLPTDFKVPEIPTVNVQHLSSKDKGFIFNVLIRVPEISDFYSSLAISRILILYASEETYANEIVQSGIIPKLLKVIGTHQKSEKINYLESSLLLLCRRCFETKQVVTSLIRHELNRAFTTRAIGDMKEKSRDLTLLIAEKANIIMRDPEVFINELCKTGRMVDFSSKNELNSFLMKRIPDEDHQSTINTSSAEVLPQKRTSIVDLLLSQLMATYKKDWLTEPPLTKEEEKRSKKKKNSEVKPSRNPICAYMIFLLKVLLELLSSYNHSKYEFMTFNKRGIYSESPAPRSTAMNFFIHQLLDFKSQEGDVFAIRRRETIGKLATCVITCFMSSVADEQIEKPDPKSLNPDMTFIRRFTLESISKAMKDLKSTKSLENNIGKFHGWFNLIHRLLFTDNWVNQLLDTKKVTADKYEICKLMLEVKLPETITECLSTLDLNVPFSKEVFNAAVDPLNSITEIRNEYSDFFKIENNEDDEDVDEESDKEDFPDMFKNSALGMYDIEDVEDDDDDDSLIGDEDVAFVQDNDDIEIVFSDDDGEQDSISNSDTSESASTSDGSSQESSEDEDMDAQIEYNSDDESMSVENGEEAFENEDYYSENSPILVDIDEATYESDLDIDLDDSEPSSDWESGLSELDDTDYNSDDSQQDEDSYNLAARNVGNNTWVTSDGVELYDDSDGEGRGIYRGVQHVPNDELIFRMDHRSSSGNRRNHHHHHRTEMAPSVLSLGGESDHMQNMLTNPLGPDGMEEVENNAINSQENLVRRLGLNVTGIWLAEALMDNKSLEGMVHKKTTGRWGDIIEMFYENKGFLGNILPEILSRVLKRSSELWCQRQLEYKAKEREDNKVDDRTRKRNIDELAMEDDEGEDACSGEVSDVIQESENDPETVTDGHDPVYVIIDGNEVDIGGTDIDPEFINALPEEMRAEVLAQHVSQRRAEAQQQEIHSREINDEFLDSVPANIRDEIIAGEDNTRRFSATFESSRRFSNLLASNRTDEFDADSAAHDHDAGSESDQPLSESTRPKSKRVHFDPLVDRSGIAAIIKSLFIPQPFFSRESYHELFFKLCSSKQNRSDIINFLLLILTEGISDQVSLEKVFNLISNKADCSIDSKNVIHQLPPDCTPLIVANQCIEVLQFMIDSDARLRYFFVTEHDNLIINKASVKNKKDIFSKNMKWPINALFSLLNQKLVTDETVLMDLLTNILKMCSKPITSLVKKKTASSSKRNFEIPVIEKKHLELIVSVIKLDSCNTKIFQQTLNIMTNLFSIKDTPEIFTFELRTLAMSTISQLIVELNELCLQLPNVTSGTEINSEIIQKFTIPSSEQSKLLKVVTAVDYIYSHQKEGDTESAQKLVALFNEMKLGPVWVALSKCLTAFAENLTVSASATILLPTIESLMVVCKNSKVREVSAGQLKYTEKSYDFETISVEDLFFEFTDLHKKLLNEMIRANPQLMSGPFQLLVKNPKILDFDNKRHFFMAKLRQSNPSRQKLSITVVRDQVFLDSYRALFFKSNAEIKNCKLDITFKGEAGVDEGGVTREWYQVLSRQMFNPDYALFIPVGSDNTKFRPNRTSGINPEHLSFFKFVGMIISKAISDNCFLDCHFSREVYKNILGKPVSLKDMESLDLEYYKSLNWMLENDITYVIEETFSVDTDDYGEHKTIDLIPDGRNILVTEENKKEYVQKIVEYKLQESVKDHMQNLLQGFYAVIDKELISIFDEQELELLISGLPDIDVDDWRNNTTYVNYTPACKQINYFWRAVRSFDKEERAKLLQFVTGTSKLPLNGFKDLSGINGNSKFSIHRDYGSTERLPSSHTCFNQLDLPAYDSYEQLRGSLLLAINEGHEGFGLA</sequence>
<keyword evidence="5" id="KW-0813">Transport</keyword>
<dbReference type="GO" id="GO:0051028">
    <property type="term" value="P:mRNA transport"/>
    <property type="evidence" value="ECO:0007669"/>
    <property type="project" value="UniProtKB-KW"/>
</dbReference>
<feature type="region of interest" description="Disordered" evidence="13">
    <location>
        <begin position="1879"/>
        <end position="1899"/>
    </location>
</feature>
<keyword evidence="6" id="KW-0808">Transferase</keyword>
<evidence type="ECO:0000256" key="9">
    <source>
        <dbReference type="ARBA" id="ARBA00023242"/>
    </source>
</evidence>
<dbReference type="Proteomes" id="UP000031516">
    <property type="component" value="Unassembled WGS sequence"/>
</dbReference>
<feature type="active site" description="Glycyl thioester intermediate" evidence="12">
    <location>
        <position position="3217"/>
    </location>
</feature>
<feature type="compositionally biased region" description="Acidic residues" evidence="13">
    <location>
        <begin position="1881"/>
        <end position="1897"/>
    </location>
</feature>